<keyword evidence="1" id="KW-0812">Transmembrane</keyword>
<sequence>MRKVILVKYFSLIIDHESSPISISEFSRERMIKVKKSQRRLIIYILFSLVSLLFPFTIYSWCDFQSKCHFYLNTHFLDRNALYIAARTWLGSIFVKMGIFKITMISMPNHKVDKLFYHIHSNCSAKYNGKLNLPCIDDELYHHFLNRSPKLNWLYISNVMNHVNFKNLYKYINMLETFSDPKKHIIFKTHLSNDHVSDLTGFLVSRAFVQFVIDSNISIKNVSFISEGGFAHTAHTHILTAIFNNSKYYDELFMTDKICGNCDITPLGKCPNNQNLFRAADFITTGMRVFPKLYQEYTRKMNSFSSIINLYFNENKTFHICRNTNNLPYKKLEKETIKQNTPLLDINTLHKQNIHKNIFNKVNENRGYIPKFRNLLNSNYEIKNYVHSNSTKVIIFVHSVISEVEHVNEFFGKFLKLDLFKNRIFQLFFVYPKLEQEIEINTTFSYIITPCSPKRDGPESLSCRNDFANRAIYEYYSNADWIVRLTDDSHFVPNKFMEYIQKLEEFINPSKHILFKAWITTYFKNIEYLCGGGGWLKTKAWNNYMIEHNISLMEFARFSHEMQDDTAMSHVVWSIYNSSKQYVDPFISDFHCVECESVYKGKNIKSLSTCPSNVELTNFSDIFLSHLIRSKANLYVLENRNSFGNDLAIYSIPDKFIYHLCIPKQEQKMNNLQTYNFKKVTPIFSEFDNSKLLRPDDYMNYYFATRKVF</sequence>
<name>A0A1J4JMR4_9EUKA</name>
<organism evidence="2 3">
    <name type="scientific">Tritrichomonas foetus</name>
    <dbReference type="NCBI Taxonomy" id="1144522"/>
    <lineage>
        <taxon>Eukaryota</taxon>
        <taxon>Metamonada</taxon>
        <taxon>Parabasalia</taxon>
        <taxon>Tritrichomonadida</taxon>
        <taxon>Tritrichomonadidae</taxon>
        <taxon>Tritrichomonas</taxon>
    </lineage>
</organism>
<dbReference type="Proteomes" id="UP000179807">
    <property type="component" value="Unassembled WGS sequence"/>
</dbReference>
<feature type="transmembrane region" description="Helical" evidence="1">
    <location>
        <begin position="41"/>
        <end position="61"/>
    </location>
</feature>
<accession>A0A1J4JMR4</accession>
<proteinExistence type="predicted"/>
<keyword evidence="3" id="KW-1185">Reference proteome</keyword>
<protein>
    <submittedName>
        <fullName evidence="2">Uncharacterized protein</fullName>
    </submittedName>
</protein>
<reference evidence="2" key="1">
    <citation type="submission" date="2016-10" db="EMBL/GenBank/DDBJ databases">
        <authorList>
            <person name="Benchimol M."/>
            <person name="Almeida L.G."/>
            <person name="Vasconcelos A.T."/>
            <person name="Perreira-Neves A."/>
            <person name="Rosa I.A."/>
            <person name="Tasca T."/>
            <person name="Bogo M.R."/>
            <person name="de Souza W."/>
        </authorList>
    </citation>
    <scope>NUCLEOTIDE SEQUENCE [LARGE SCALE GENOMIC DNA]</scope>
    <source>
        <strain evidence="2">K</strain>
    </source>
</reference>
<evidence type="ECO:0000313" key="2">
    <source>
        <dbReference type="EMBL" id="OHT00407.1"/>
    </source>
</evidence>
<evidence type="ECO:0000313" key="3">
    <source>
        <dbReference type="Proteomes" id="UP000179807"/>
    </source>
</evidence>
<gene>
    <name evidence="2" type="ORF">TRFO_32949</name>
</gene>
<keyword evidence="1" id="KW-1133">Transmembrane helix</keyword>
<dbReference type="AlphaFoldDB" id="A0A1J4JMR4"/>
<evidence type="ECO:0000256" key="1">
    <source>
        <dbReference type="SAM" id="Phobius"/>
    </source>
</evidence>
<comment type="caution">
    <text evidence="2">The sequence shown here is derived from an EMBL/GenBank/DDBJ whole genome shotgun (WGS) entry which is preliminary data.</text>
</comment>
<dbReference type="VEuPathDB" id="TrichDB:TRFO_32949"/>
<keyword evidence="1" id="KW-0472">Membrane</keyword>
<dbReference type="GeneID" id="94843493"/>
<dbReference type="RefSeq" id="XP_068353543.1">
    <property type="nucleotide sequence ID" value="XM_068508789.1"/>
</dbReference>
<dbReference type="EMBL" id="MLAK01000957">
    <property type="protein sequence ID" value="OHT00407.1"/>
    <property type="molecule type" value="Genomic_DNA"/>
</dbReference>